<keyword evidence="2" id="KW-0964">Secreted</keyword>
<name>A0A022R5R5_ERYGU</name>
<keyword evidence="4" id="KW-0732">Signal</keyword>
<dbReference type="PANTHER" id="PTHR33147:SF133">
    <property type="entry name" value="DEFENSIN-LIKE PROTEIN 6-RELATED"/>
    <property type="match status" value="1"/>
</dbReference>
<dbReference type="Proteomes" id="UP000030748">
    <property type="component" value="Unassembled WGS sequence"/>
</dbReference>
<evidence type="ECO:0000256" key="2">
    <source>
        <dbReference type="ARBA" id="ARBA00022525"/>
    </source>
</evidence>
<evidence type="ECO:0000313" key="6">
    <source>
        <dbReference type="EMBL" id="EYU35334.1"/>
    </source>
</evidence>
<evidence type="ECO:0000256" key="4">
    <source>
        <dbReference type="SAM" id="SignalP"/>
    </source>
</evidence>
<accession>A0A022R5R5</accession>
<evidence type="ECO:0000313" key="7">
    <source>
        <dbReference type="Proteomes" id="UP000030748"/>
    </source>
</evidence>
<protein>
    <recommendedName>
        <fullName evidence="5">Knottins-like domain-containing protein</fullName>
    </recommendedName>
</protein>
<feature type="domain" description="Knottins-like" evidence="5">
    <location>
        <begin position="25"/>
        <end position="71"/>
    </location>
</feature>
<evidence type="ECO:0000256" key="1">
    <source>
        <dbReference type="ARBA" id="ARBA00004613"/>
    </source>
</evidence>
<reference evidence="6 7" key="1">
    <citation type="journal article" date="2013" name="Proc. Natl. Acad. Sci. U.S.A.">
        <title>Fine-scale variation in meiotic recombination in Mimulus inferred from population shotgun sequencing.</title>
        <authorList>
            <person name="Hellsten U."/>
            <person name="Wright K.M."/>
            <person name="Jenkins J."/>
            <person name="Shu S."/>
            <person name="Yuan Y."/>
            <person name="Wessler S.R."/>
            <person name="Schmutz J."/>
            <person name="Willis J.H."/>
            <person name="Rokhsar D.S."/>
        </authorList>
    </citation>
    <scope>NUCLEOTIDE SEQUENCE [LARGE SCALE GENOMIC DNA]</scope>
    <source>
        <strain evidence="7">cv. DUN x IM62</strain>
    </source>
</reference>
<sequence>MDKKLLVVVLFIVLSTQEIGAVTRTCKSRSREFAGRCLRINQRNCNIVCIHEGFEYGVCTKQARCYCAKACGGSPPNQDAPPEMEVADQLLLGEPQASLN</sequence>
<dbReference type="Gene3D" id="3.30.30.10">
    <property type="entry name" value="Knottin, scorpion toxin-like"/>
    <property type="match status" value="1"/>
</dbReference>
<organism evidence="6 7">
    <name type="scientific">Erythranthe guttata</name>
    <name type="common">Yellow monkey flower</name>
    <name type="synonym">Mimulus guttatus</name>
    <dbReference type="NCBI Taxonomy" id="4155"/>
    <lineage>
        <taxon>Eukaryota</taxon>
        <taxon>Viridiplantae</taxon>
        <taxon>Streptophyta</taxon>
        <taxon>Embryophyta</taxon>
        <taxon>Tracheophyta</taxon>
        <taxon>Spermatophyta</taxon>
        <taxon>Magnoliopsida</taxon>
        <taxon>eudicotyledons</taxon>
        <taxon>Gunneridae</taxon>
        <taxon>Pentapetalae</taxon>
        <taxon>asterids</taxon>
        <taxon>lamiids</taxon>
        <taxon>Lamiales</taxon>
        <taxon>Phrymaceae</taxon>
        <taxon>Erythranthe</taxon>
    </lineage>
</organism>
<evidence type="ECO:0000256" key="3">
    <source>
        <dbReference type="ARBA" id="ARBA00023157"/>
    </source>
</evidence>
<feature type="chain" id="PRO_5001504808" description="Knottins-like domain-containing protein" evidence="4">
    <location>
        <begin position="22"/>
        <end position="100"/>
    </location>
</feature>
<proteinExistence type="predicted"/>
<dbReference type="PANTHER" id="PTHR33147">
    <property type="entry name" value="DEFENSIN-LIKE PROTEIN 1"/>
    <property type="match status" value="1"/>
</dbReference>
<dbReference type="PhylomeDB" id="A0A022R5R5"/>
<keyword evidence="7" id="KW-1185">Reference proteome</keyword>
<dbReference type="Pfam" id="PF00304">
    <property type="entry name" value="Gamma-thionin"/>
    <property type="match status" value="1"/>
</dbReference>
<evidence type="ECO:0000259" key="5">
    <source>
        <dbReference type="SMART" id="SM00505"/>
    </source>
</evidence>
<dbReference type="InterPro" id="IPR036574">
    <property type="entry name" value="Scorpion_toxin-like_sf"/>
</dbReference>
<comment type="subcellular location">
    <subcellularLocation>
        <location evidence="1">Secreted</location>
    </subcellularLocation>
</comment>
<dbReference type="GO" id="GO:0006952">
    <property type="term" value="P:defense response"/>
    <property type="evidence" value="ECO:0000318"/>
    <property type="project" value="GO_Central"/>
</dbReference>
<dbReference type="InterPro" id="IPR003614">
    <property type="entry name" value="Knottins"/>
</dbReference>
<gene>
    <name evidence="6" type="ORF">MIMGU_mgv1a017944mg</name>
</gene>
<dbReference type="SMART" id="SM00505">
    <property type="entry name" value="Knot1"/>
    <property type="match status" value="1"/>
</dbReference>
<keyword evidence="3" id="KW-1015">Disulfide bond</keyword>
<dbReference type="AlphaFoldDB" id="A0A022R5R5"/>
<dbReference type="EMBL" id="KI630626">
    <property type="protein sequence ID" value="EYU35334.1"/>
    <property type="molecule type" value="Genomic_DNA"/>
</dbReference>
<dbReference type="GO" id="GO:0005576">
    <property type="term" value="C:extracellular region"/>
    <property type="evidence" value="ECO:0007669"/>
    <property type="project" value="UniProtKB-SubCell"/>
</dbReference>
<feature type="signal peptide" evidence="4">
    <location>
        <begin position="1"/>
        <end position="21"/>
    </location>
</feature>
<dbReference type="SUPFAM" id="SSF57095">
    <property type="entry name" value="Scorpion toxin-like"/>
    <property type="match status" value="1"/>
</dbReference>